<dbReference type="EMBL" id="JBHFPV010000001">
    <property type="protein sequence ID" value="MFH6603571.1"/>
    <property type="molecule type" value="Genomic_DNA"/>
</dbReference>
<evidence type="ECO:0000313" key="2">
    <source>
        <dbReference type="Proteomes" id="UP001595191"/>
    </source>
</evidence>
<gene>
    <name evidence="1" type="ORF">ACEZ3G_08790</name>
</gene>
<evidence type="ECO:0000313" key="1">
    <source>
        <dbReference type="EMBL" id="MFH6603571.1"/>
    </source>
</evidence>
<accession>A0ACC7LJZ0</accession>
<dbReference type="Proteomes" id="UP001595191">
    <property type="component" value="Unassembled WGS sequence"/>
</dbReference>
<reference evidence="1" key="1">
    <citation type="submission" date="2024-09" db="EMBL/GenBank/DDBJ databases">
        <authorList>
            <person name="Liu J."/>
        </authorList>
    </citation>
    <scope>NUCLEOTIDE SEQUENCE</scope>
    <source>
        <strain evidence="1">NBU2967</strain>
    </source>
</reference>
<sequence length="230" mass="26270">MKQTKSMLLVIALFLAGTLVNAQSKTLSFKKGEVLDILLFTGKPEMGKLFPKYKETAFAFALKTGYEPQPLLAVTETLQGGYQPSSFVFGKWKNLASRKKFLSEITIEVPDFHEQRRAMWSSFYLAFYEMDKDISFDINPDKVIVATAYWKDGSDSFTNFKKEWLNKAKSNGGKVMLELNDAMSSVGYMYKPDYVVLTEWKDRVAFDAFAKASMKMEKKGIQNVNQFIIK</sequence>
<proteinExistence type="predicted"/>
<name>A0ACC7LJZ0_9FLAO</name>
<organism evidence="1 2">
    <name type="scientific">Meishania litoralis</name>
    <dbReference type="NCBI Taxonomy" id="3434685"/>
    <lineage>
        <taxon>Bacteria</taxon>
        <taxon>Pseudomonadati</taxon>
        <taxon>Bacteroidota</taxon>
        <taxon>Flavobacteriia</taxon>
        <taxon>Flavobacteriales</taxon>
        <taxon>Flavobacteriaceae</taxon>
        <taxon>Meishania</taxon>
    </lineage>
</organism>
<keyword evidence="2" id="KW-1185">Reference proteome</keyword>
<comment type="caution">
    <text evidence="1">The sequence shown here is derived from an EMBL/GenBank/DDBJ whole genome shotgun (WGS) entry which is preliminary data.</text>
</comment>
<protein>
    <submittedName>
        <fullName evidence="1">Uncharacterized protein</fullName>
    </submittedName>
</protein>